<organism evidence="1">
    <name type="scientific">Vibrio parahaemolyticus</name>
    <dbReference type="NCBI Taxonomy" id="670"/>
    <lineage>
        <taxon>Bacteria</taxon>
        <taxon>Pseudomonadati</taxon>
        <taxon>Pseudomonadota</taxon>
        <taxon>Gammaproteobacteria</taxon>
        <taxon>Vibrionales</taxon>
        <taxon>Vibrionaceae</taxon>
        <taxon>Vibrio</taxon>
    </lineage>
</organism>
<dbReference type="EMBL" id="CP034299">
    <property type="protein sequence ID" value="QHH12215.1"/>
    <property type="molecule type" value="Genomic_DNA"/>
</dbReference>
<accession>A0A7Z2MX22</accession>
<protein>
    <submittedName>
        <fullName evidence="1">Uncharacterized protein</fullName>
    </submittedName>
</protein>
<gene>
    <name evidence="2" type="ORF">EHC69_23325</name>
    <name evidence="1" type="ORF">I7278_05085</name>
</gene>
<name>A0A7Z2MX22_VIBPH</name>
<reference evidence="1" key="1">
    <citation type="journal article" date="2018" name="Genome Biol.">
        <title>SKESA: strategic k-mer extension for scrupulous assemblies.</title>
        <authorList>
            <person name="Souvorov A."/>
            <person name="Agarwala R."/>
            <person name="Lipman D.J."/>
        </authorList>
    </citation>
    <scope>NUCLEOTIDE SEQUENCE</scope>
    <source>
        <strain evidence="1">1930</strain>
    </source>
</reference>
<dbReference type="Proteomes" id="UP000464718">
    <property type="component" value="Chromosome ii"/>
</dbReference>
<dbReference type="EMBL" id="DACQKT010000002">
    <property type="protein sequence ID" value="HAS6676182.1"/>
    <property type="molecule type" value="Genomic_DNA"/>
</dbReference>
<dbReference type="InterPro" id="IPR036770">
    <property type="entry name" value="Ankyrin_rpt-contain_sf"/>
</dbReference>
<reference evidence="1" key="3">
    <citation type="submission" date="2019-12" db="EMBL/GenBank/DDBJ databases">
        <authorList>
            <consortium name="NCBI Pathogen Detection Project"/>
        </authorList>
    </citation>
    <scope>NUCLEOTIDE SEQUENCE</scope>
    <source>
        <strain evidence="1">1930</strain>
    </source>
</reference>
<dbReference type="RefSeq" id="WP_114868286.1">
    <property type="nucleotide sequence ID" value="NZ_CP034299.1"/>
</dbReference>
<dbReference type="SUPFAM" id="SSF48403">
    <property type="entry name" value="Ankyrin repeat"/>
    <property type="match status" value="1"/>
</dbReference>
<sequence>MKKITKQTLRISNLPKLFEDNWFEKTWDKVEPELEIYRTKRPLVKFENENSQHTYIQNALEEGDYIGAAYIINYASDIFNQSPMVYAMKFDDPSLLFALFLFRNDVNGQYYKDIDSDEWYSLLRVAYENDSKALFNLILLHPLLNLNTCEWTENEDSEISVFLGQGYQYDYFYPAFVLLDPKYSPILPYLNIDFDYEYDGEQTLFLLASEKQDFARMTELYKQGANILPESYDWGCPLSKAIAEYKRKGESKLLDWYADIYRPLLDKEPDVGGGLLQLMEPGISDDLQEKFGLWAWPLNHIEPKFYESKVAKHLYRVFAPIMEPVFDNISRSNCFLIDDFEKYSDSGNDEAYPNGNSQFVRQKALQPVSIYSDFERIYKIAFNQEIEDIRIGVVGRSIEVYLNRKHWDEERFLIPEKESMYILGYESNKDFQYVDLANITEYQLMHLLINSQLDDILELHHYIKDNYDISIFCYESRDEYKYCRGVSGGKLPEERKRQEDNIELALEVLLP</sequence>
<proteinExistence type="predicted"/>
<reference evidence="2 3" key="2">
    <citation type="submission" date="2018-12" db="EMBL/GenBank/DDBJ databases">
        <title>Genomic insights into the evolutionary origins and pathogenicity of five Vibrio parahaemolyticus strains isolated from the shrimp with acute hepatopancreatic necrosis disease (AHPND).</title>
        <authorList>
            <person name="Yang Q."/>
            <person name="Dong X."/>
            <person name="Xie G."/>
            <person name="Fu S."/>
            <person name="Zou P."/>
            <person name="Sun J."/>
            <person name="Wang Y."/>
            <person name="Huang J."/>
        </authorList>
    </citation>
    <scope>NUCLEOTIDE SEQUENCE [LARGE SCALE GENOMIC DNA]</scope>
    <source>
        <strain evidence="2 3">20160303005-1</strain>
    </source>
</reference>
<evidence type="ECO:0000313" key="3">
    <source>
        <dbReference type="Proteomes" id="UP000464718"/>
    </source>
</evidence>
<dbReference type="Proteomes" id="UP000856022">
    <property type="component" value="Unassembled WGS sequence"/>
</dbReference>
<evidence type="ECO:0000313" key="2">
    <source>
        <dbReference type="EMBL" id="QHH12215.1"/>
    </source>
</evidence>
<dbReference type="AlphaFoldDB" id="A0A7Z2MX22"/>
<evidence type="ECO:0000313" key="1">
    <source>
        <dbReference type="EMBL" id="HAS6676182.1"/>
    </source>
</evidence>